<accession>A0A078AWK3</accession>
<name>A0A078AWK3_STYLE</name>
<dbReference type="PANTHER" id="PTHR24362:SF309">
    <property type="entry name" value="PROTEIN KINASE DOMAIN-CONTAINING PROTEIN"/>
    <property type="match status" value="1"/>
</dbReference>
<dbReference type="GO" id="GO:0005524">
    <property type="term" value="F:ATP binding"/>
    <property type="evidence" value="ECO:0007669"/>
    <property type="project" value="InterPro"/>
</dbReference>
<evidence type="ECO:0000259" key="1">
    <source>
        <dbReference type="PROSITE" id="PS50011"/>
    </source>
</evidence>
<dbReference type="InterPro" id="IPR011009">
    <property type="entry name" value="Kinase-like_dom_sf"/>
</dbReference>
<dbReference type="Pfam" id="PF00069">
    <property type="entry name" value="Pkinase"/>
    <property type="match status" value="1"/>
</dbReference>
<dbReference type="PANTHER" id="PTHR24362">
    <property type="entry name" value="SERINE/THREONINE-PROTEIN KINASE NEK"/>
    <property type="match status" value="1"/>
</dbReference>
<keyword evidence="2" id="KW-0808">Transferase</keyword>
<keyword evidence="3" id="KW-1185">Reference proteome</keyword>
<dbReference type="InParanoid" id="A0A078AWK3"/>
<evidence type="ECO:0000313" key="3">
    <source>
        <dbReference type="Proteomes" id="UP000039865"/>
    </source>
</evidence>
<dbReference type="OrthoDB" id="5337378at2759"/>
<dbReference type="SUPFAM" id="SSF56112">
    <property type="entry name" value="Protein kinase-like (PK-like)"/>
    <property type="match status" value="1"/>
</dbReference>
<dbReference type="AlphaFoldDB" id="A0A078AWK3"/>
<dbReference type="PROSITE" id="PS50011">
    <property type="entry name" value="PROTEIN_KINASE_DOM"/>
    <property type="match status" value="1"/>
</dbReference>
<evidence type="ECO:0000313" key="2">
    <source>
        <dbReference type="EMBL" id="CDW86534.1"/>
    </source>
</evidence>
<dbReference type="Proteomes" id="UP000039865">
    <property type="component" value="Unassembled WGS sequence"/>
</dbReference>
<dbReference type="InterPro" id="IPR000719">
    <property type="entry name" value="Prot_kinase_dom"/>
</dbReference>
<protein>
    <submittedName>
        <fullName evidence="2">Nima-related protein kinase nima1</fullName>
    </submittedName>
</protein>
<organism evidence="2 3">
    <name type="scientific">Stylonychia lemnae</name>
    <name type="common">Ciliate</name>
    <dbReference type="NCBI Taxonomy" id="5949"/>
    <lineage>
        <taxon>Eukaryota</taxon>
        <taxon>Sar</taxon>
        <taxon>Alveolata</taxon>
        <taxon>Ciliophora</taxon>
        <taxon>Intramacronucleata</taxon>
        <taxon>Spirotrichea</taxon>
        <taxon>Stichotrichia</taxon>
        <taxon>Sporadotrichida</taxon>
        <taxon>Oxytrichidae</taxon>
        <taxon>Stylonychinae</taxon>
        <taxon>Stylonychia</taxon>
    </lineage>
</organism>
<proteinExistence type="predicted"/>
<keyword evidence="2" id="KW-0418">Kinase</keyword>
<dbReference type="Gene3D" id="1.10.510.10">
    <property type="entry name" value="Transferase(Phosphotransferase) domain 1"/>
    <property type="match status" value="1"/>
</dbReference>
<gene>
    <name evidence="2" type="primary">Contig4563.g4872</name>
    <name evidence="2" type="ORF">STYLEM_15629</name>
</gene>
<dbReference type="EMBL" id="CCKQ01014741">
    <property type="protein sequence ID" value="CDW86534.1"/>
    <property type="molecule type" value="Genomic_DNA"/>
</dbReference>
<reference evidence="2 3" key="1">
    <citation type="submission" date="2014-06" db="EMBL/GenBank/DDBJ databases">
        <authorList>
            <person name="Swart Estienne"/>
        </authorList>
    </citation>
    <scope>NUCLEOTIDE SEQUENCE [LARGE SCALE GENOMIC DNA]</scope>
    <source>
        <strain evidence="2 3">130c</strain>
    </source>
</reference>
<sequence>MPPELGLDEEFTYNTQVDIWSLGVILYYLCTKKYHYQDKTIGQIKMQDQTQLILLEGEQKVFEPLLNKMLQLDPALRIDTLQVLLELCKISNEPLNKHLDIEEEKKSHQSPPRNDEAKSVFAITIQSTNAIVNEFITKLGEFNYGAIDKVHPNPNRVFMPLIKYSDGTMYQEQLERWIWKTNYI</sequence>
<dbReference type="GO" id="GO:0004672">
    <property type="term" value="F:protein kinase activity"/>
    <property type="evidence" value="ECO:0007669"/>
    <property type="project" value="InterPro"/>
</dbReference>
<feature type="domain" description="Protein kinase" evidence="1">
    <location>
        <begin position="1"/>
        <end position="95"/>
    </location>
</feature>